<name>A0A243RI12_9ACTN</name>
<comment type="caution">
    <text evidence="6">The sequence shown here is derived from an EMBL/GenBank/DDBJ whole genome shotgun (WGS) entry which is preliminary data.</text>
</comment>
<comment type="subcellular location">
    <subcellularLocation>
        <location evidence="1">Membrane</location>
        <topology evidence="1">Single-pass membrane protein</topology>
    </subcellularLocation>
</comment>
<dbReference type="GO" id="GO:0016020">
    <property type="term" value="C:membrane"/>
    <property type="evidence" value="ECO:0007669"/>
    <property type="project" value="UniProtKB-SubCell"/>
</dbReference>
<dbReference type="PANTHER" id="PTHR30168">
    <property type="entry name" value="PUTATIVE MEMBRANE PROTEIN YPFJ"/>
    <property type="match status" value="1"/>
</dbReference>
<evidence type="ECO:0000313" key="7">
    <source>
        <dbReference type="Proteomes" id="UP000194761"/>
    </source>
</evidence>
<sequence length="422" mass="45110">MPAQCTSACTSCSSPASSNAPPAAAGVLGPAGSASIPRTSSRPTSRSTAITRCPERVTTCIEVTTSPRAVVFRTERKKATTDVGDGESPPVLAFIWHVVQGGCGSAVVSDRHRNGAFLASGIPLHYPVVVELESCRASPHTPASPKAVSQLFTAISRRSVRFAAMRTLLAALMAGALFSLPLSGTAHAAPGTSAVLTGNPLYKTGTIPPQTCEEPAFTSASHDGARLYVIEMSACLDRVWSAQVRKAGFTWTKPKVVVSHKDRVKTACGPYYPGDTFSLYCIGTGTIYLMVTDSALSNELNHPRMLESLAMGYSYHVQQLGGILREQLRAEAKMSKKQRWTLSAKVSLQNLCLTGAFLGSVWDSLSHTKAYGTDLIIDWKSVEGDHKEQGKAKNRVYWEQRGFDTLRPGACNTFTAPAGRVA</sequence>
<dbReference type="AlphaFoldDB" id="A0A243RI12"/>
<evidence type="ECO:0000256" key="5">
    <source>
        <dbReference type="SAM" id="MobiDB-lite"/>
    </source>
</evidence>
<keyword evidence="3" id="KW-1133">Transmembrane helix</keyword>
<dbReference type="InterPro" id="IPR007343">
    <property type="entry name" value="Uncharacterised_pept_Zn_put"/>
</dbReference>
<keyword evidence="4" id="KW-0472">Membrane</keyword>
<dbReference type="PANTHER" id="PTHR30168:SF0">
    <property type="entry name" value="INNER MEMBRANE PROTEIN"/>
    <property type="match status" value="1"/>
</dbReference>
<dbReference type="EMBL" id="NGFP01000105">
    <property type="protein sequence ID" value="OUC94458.1"/>
    <property type="molecule type" value="Genomic_DNA"/>
</dbReference>
<evidence type="ECO:0000256" key="2">
    <source>
        <dbReference type="ARBA" id="ARBA00022692"/>
    </source>
</evidence>
<keyword evidence="2" id="KW-0812">Transmembrane</keyword>
<organism evidence="6 7">
    <name type="scientific">Streptosporangium minutum</name>
    <dbReference type="NCBI Taxonomy" id="569862"/>
    <lineage>
        <taxon>Bacteria</taxon>
        <taxon>Bacillati</taxon>
        <taxon>Actinomycetota</taxon>
        <taxon>Actinomycetes</taxon>
        <taxon>Streptosporangiales</taxon>
        <taxon>Streptosporangiaceae</taxon>
        <taxon>Streptosporangium</taxon>
    </lineage>
</organism>
<dbReference type="Pfam" id="PF04228">
    <property type="entry name" value="Zn_peptidase"/>
    <property type="match status" value="1"/>
</dbReference>
<evidence type="ECO:0008006" key="8">
    <source>
        <dbReference type="Google" id="ProtNLM"/>
    </source>
</evidence>
<accession>A0A243RI12</accession>
<evidence type="ECO:0000256" key="1">
    <source>
        <dbReference type="ARBA" id="ARBA00004167"/>
    </source>
</evidence>
<dbReference type="Proteomes" id="UP000194761">
    <property type="component" value="Unassembled WGS sequence"/>
</dbReference>
<feature type="region of interest" description="Disordered" evidence="5">
    <location>
        <begin position="11"/>
        <end position="49"/>
    </location>
</feature>
<evidence type="ECO:0000256" key="4">
    <source>
        <dbReference type="ARBA" id="ARBA00023136"/>
    </source>
</evidence>
<evidence type="ECO:0000313" key="6">
    <source>
        <dbReference type="EMBL" id="OUC94458.1"/>
    </source>
</evidence>
<evidence type="ECO:0000256" key="3">
    <source>
        <dbReference type="ARBA" id="ARBA00022989"/>
    </source>
</evidence>
<gene>
    <name evidence="6" type="ORF">CA984_22375</name>
</gene>
<keyword evidence="7" id="KW-1185">Reference proteome</keyword>
<reference evidence="6 7" key="1">
    <citation type="submission" date="2017-05" db="EMBL/GenBank/DDBJ databases">
        <title>Biotechnological potential of actinobacteria isolated from South African environments.</title>
        <authorList>
            <person name="Le Roes-Hill M."/>
            <person name="Prins A."/>
            <person name="Durrell K.A."/>
        </authorList>
    </citation>
    <scope>NUCLEOTIDE SEQUENCE [LARGE SCALE GENOMIC DNA]</scope>
    <source>
        <strain evidence="6">M26</strain>
    </source>
</reference>
<protein>
    <recommendedName>
        <fullName evidence="8">Metalloprotease-like protein</fullName>
    </recommendedName>
</protein>
<proteinExistence type="predicted"/>